<dbReference type="OrthoDB" id="1495959at2"/>
<evidence type="ECO:0000313" key="2">
    <source>
        <dbReference type="Proteomes" id="UP000198885"/>
    </source>
</evidence>
<sequence>MSFRTAYNALATPFVLGKLALRGRRRDRAAALTHGVEGPRYCERIWVRLDEVREESLTRGAKTAVVMGGDWYKNARPLTDNPKIAYCLRHWRDGLTWDETGAIDYTMGQISDNVVYDHLTTKAQVLRRFATLDRIFEQVRRENRIRPVREYRFLRYREQGGLMFHIGPDGRPMFAGGGHHRVGMALALGLREVPAMVLLAHPNGLWALPRLRQPVGTEAAPLIQES</sequence>
<name>A0A1H9WEM9_9RHOB</name>
<keyword evidence="2" id="KW-1185">Reference proteome</keyword>
<evidence type="ECO:0000313" key="1">
    <source>
        <dbReference type="EMBL" id="SES31903.1"/>
    </source>
</evidence>
<reference evidence="1 2" key="1">
    <citation type="submission" date="2016-10" db="EMBL/GenBank/DDBJ databases">
        <authorList>
            <person name="de Groot N.N."/>
        </authorList>
    </citation>
    <scope>NUCLEOTIDE SEQUENCE [LARGE SCALE GENOMIC DNA]</scope>
    <source>
        <strain evidence="1 2">DSM 23042</strain>
    </source>
</reference>
<dbReference type="EMBL" id="FOGU01000010">
    <property type="protein sequence ID" value="SES31903.1"/>
    <property type="molecule type" value="Genomic_DNA"/>
</dbReference>
<dbReference type="AlphaFoldDB" id="A0A1H9WEM9"/>
<protein>
    <submittedName>
        <fullName evidence="1">Uncharacterized protein</fullName>
    </submittedName>
</protein>
<dbReference type="Proteomes" id="UP000198885">
    <property type="component" value="Unassembled WGS sequence"/>
</dbReference>
<dbReference type="RefSeq" id="WP_092695418.1">
    <property type="nucleotide sequence ID" value="NZ_FOGU01000010.1"/>
</dbReference>
<dbReference type="STRING" id="641238.SAMN04490244_11090"/>
<accession>A0A1H9WEM9</accession>
<proteinExistence type="predicted"/>
<organism evidence="1 2">
    <name type="scientific">Tranquillimonas rosea</name>
    <dbReference type="NCBI Taxonomy" id="641238"/>
    <lineage>
        <taxon>Bacteria</taxon>
        <taxon>Pseudomonadati</taxon>
        <taxon>Pseudomonadota</taxon>
        <taxon>Alphaproteobacteria</taxon>
        <taxon>Rhodobacterales</taxon>
        <taxon>Roseobacteraceae</taxon>
        <taxon>Tranquillimonas</taxon>
    </lineage>
</organism>
<gene>
    <name evidence="1" type="ORF">SAMN04490244_11090</name>
</gene>